<keyword evidence="14" id="KW-1185">Reference proteome</keyword>
<dbReference type="Pfam" id="PF03934">
    <property type="entry name" value="T2SSK"/>
    <property type="match status" value="1"/>
</dbReference>
<gene>
    <name evidence="13" type="ORF">WM2015_561</name>
</gene>
<dbReference type="PIRSF" id="PIRSF002786">
    <property type="entry name" value="XcpX"/>
    <property type="match status" value="1"/>
</dbReference>
<dbReference type="GO" id="GO:0005886">
    <property type="term" value="C:plasma membrane"/>
    <property type="evidence" value="ECO:0007669"/>
    <property type="project" value="UniProtKB-SubCell"/>
</dbReference>
<comment type="subcellular location">
    <subcellularLocation>
        <location evidence="1 10">Cell inner membrane</location>
    </subcellularLocation>
</comment>
<evidence type="ECO:0000256" key="3">
    <source>
        <dbReference type="ARBA" id="ARBA00022448"/>
    </source>
</evidence>
<dbReference type="NCBIfam" id="NF037980">
    <property type="entry name" value="T2SS_GspK"/>
    <property type="match status" value="1"/>
</dbReference>
<keyword evidence="9 10" id="KW-0472">Membrane</keyword>
<evidence type="ECO:0000259" key="11">
    <source>
        <dbReference type="Pfam" id="PF03934"/>
    </source>
</evidence>
<dbReference type="SUPFAM" id="SSF158544">
    <property type="entry name" value="GspK insert domain-like"/>
    <property type="match status" value="1"/>
</dbReference>
<dbReference type="AlphaFoldDB" id="A0A0K0XTD0"/>
<keyword evidence="7" id="KW-0653">Protein transport</keyword>
<evidence type="ECO:0000256" key="5">
    <source>
        <dbReference type="ARBA" id="ARBA00022519"/>
    </source>
</evidence>
<evidence type="ECO:0000256" key="9">
    <source>
        <dbReference type="ARBA" id="ARBA00023136"/>
    </source>
</evidence>
<dbReference type="InterPro" id="IPR045584">
    <property type="entry name" value="Pilin-like"/>
</dbReference>
<dbReference type="Proteomes" id="UP000066624">
    <property type="component" value="Chromosome"/>
</dbReference>
<dbReference type="KEGG" id="wma:WM2015_561"/>
<keyword evidence="4 10" id="KW-1003">Cell membrane</keyword>
<dbReference type="GO" id="GO:0009306">
    <property type="term" value="P:protein secretion"/>
    <property type="evidence" value="ECO:0007669"/>
    <property type="project" value="InterPro"/>
</dbReference>
<accession>A0A0K0XTD0</accession>
<comment type="similarity">
    <text evidence="2 10">Belongs to the GSP K family.</text>
</comment>
<protein>
    <recommendedName>
        <fullName evidence="10">Type II secretion system protein K</fullName>
    </recommendedName>
</protein>
<evidence type="ECO:0000256" key="2">
    <source>
        <dbReference type="ARBA" id="ARBA00007246"/>
    </source>
</evidence>
<evidence type="ECO:0000256" key="4">
    <source>
        <dbReference type="ARBA" id="ARBA00022475"/>
    </source>
</evidence>
<evidence type="ECO:0000256" key="1">
    <source>
        <dbReference type="ARBA" id="ARBA00004533"/>
    </source>
</evidence>
<proteinExistence type="inferred from homology"/>
<dbReference type="InterPro" id="IPR005628">
    <property type="entry name" value="GspK"/>
</dbReference>
<evidence type="ECO:0000313" key="14">
    <source>
        <dbReference type="Proteomes" id="UP000066624"/>
    </source>
</evidence>
<evidence type="ECO:0000256" key="10">
    <source>
        <dbReference type="PIRNR" id="PIRNR002786"/>
    </source>
</evidence>
<dbReference type="InterPro" id="IPR049031">
    <property type="entry name" value="T2SSK_SAM-like_1st"/>
</dbReference>
<evidence type="ECO:0000313" key="13">
    <source>
        <dbReference type="EMBL" id="AKS40943.1"/>
    </source>
</evidence>
<dbReference type="PANTHER" id="PTHR38831:SF1">
    <property type="entry name" value="TYPE II SECRETION SYSTEM PROTEIN K-RELATED"/>
    <property type="match status" value="1"/>
</dbReference>
<organism evidence="13 14">
    <name type="scientific">Wenzhouxiangella marina</name>
    <dbReference type="NCBI Taxonomy" id="1579979"/>
    <lineage>
        <taxon>Bacteria</taxon>
        <taxon>Pseudomonadati</taxon>
        <taxon>Pseudomonadota</taxon>
        <taxon>Gammaproteobacteria</taxon>
        <taxon>Chromatiales</taxon>
        <taxon>Wenzhouxiangellaceae</taxon>
        <taxon>Wenzhouxiangella</taxon>
    </lineage>
</organism>
<dbReference type="PANTHER" id="PTHR38831">
    <property type="entry name" value="TYPE II SECRETION SYSTEM PROTEIN K"/>
    <property type="match status" value="1"/>
</dbReference>
<evidence type="ECO:0000256" key="8">
    <source>
        <dbReference type="ARBA" id="ARBA00022989"/>
    </source>
</evidence>
<dbReference type="Pfam" id="PF21687">
    <property type="entry name" value="T2SSK_1st"/>
    <property type="match status" value="1"/>
</dbReference>
<reference evidence="13 14" key="1">
    <citation type="submission" date="2015-07" db="EMBL/GenBank/DDBJ databases">
        <authorList>
            <person name="Noorani M."/>
        </authorList>
    </citation>
    <scope>NUCLEOTIDE SEQUENCE [LARGE SCALE GENOMIC DNA]</scope>
    <source>
        <strain evidence="13 14">KCTC 42284</strain>
    </source>
</reference>
<dbReference type="STRING" id="1579979.WM2015_561"/>
<keyword evidence="3 10" id="KW-0813">Transport</keyword>
<keyword evidence="5 10" id="KW-0997">Cell inner membrane</keyword>
<dbReference type="Gene3D" id="1.10.40.60">
    <property type="entry name" value="EpsJ-like"/>
    <property type="match status" value="2"/>
</dbReference>
<evidence type="ECO:0000256" key="6">
    <source>
        <dbReference type="ARBA" id="ARBA00022692"/>
    </source>
</evidence>
<dbReference type="Gene3D" id="3.30.1300.30">
    <property type="entry name" value="GSPII I/J protein-like"/>
    <property type="match status" value="1"/>
</dbReference>
<dbReference type="RefSeq" id="WP_049724617.1">
    <property type="nucleotide sequence ID" value="NZ_CP012154.1"/>
</dbReference>
<dbReference type="InterPro" id="IPR049179">
    <property type="entry name" value="T2SSK_SAM-like_2nd"/>
</dbReference>
<feature type="domain" description="T2SS protein K first SAM-like" evidence="12">
    <location>
        <begin position="100"/>
        <end position="201"/>
    </location>
</feature>
<evidence type="ECO:0000259" key="12">
    <source>
        <dbReference type="Pfam" id="PF21687"/>
    </source>
</evidence>
<keyword evidence="8" id="KW-1133">Transmembrane helix</keyword>
<dbReference type="InterPro" id="IPR038072">
    <property type="entry name" value="GspK_central_sf"/>
</dbReference>
<dbReference type="EMBL" id="CP012154">
    <property type="protein sequence ID" value="AKS40943.1"/>
    <property type="molecule type" value="Genomic_DNA"/>
</dbReference>
<sequence>MALRRQRGAALLIALIAAALASVIALGLIERGQGTQARTQALLDNERAYQYALGMELLARDLIEQALSDGADPALLNGEWTPPFDVPGGWVQGRLFDQQARFNLNALVHPDPGSSAQALAAFERLLEHVGLDPVIALELADWLEGAPIARPGSAGSGVYAAFRPPYRAAGVPMAHPSELRWLRSVDAPAAERLASLTTTLPPTEQRININTTTAPVLAALVPELSLEEAERVLADGPWRELRGFLGHPVIQALATPGLEARLSVSSRWYLAQARVTLDGVERDYFGLIQLGGSGYDFRWFSQGVP</sequence>
<keyword evidence="6" id="KW-0812">Transmembrane</keyword>
<evidence type="ECO:0000256" key="7">
    <source>
        <dbReference type="ARBA" id="ARBA00022927"/>
    </source>
</evidence>
<feature type="domain" description="T2SS protein K second SAM-like" evidence="11">
    <location>
        <begin position="207"/>
        <end position="264"/>
    </location>
</feature>
<dbReference type="SUPFAM" id="SSF54523">
    <property type="entry name" value="Pili subunits"/>
    <property type="match status" value="1"/>
</dbReference>
<name>A0A0K0XTD0_9GAMM</name>